<feature type="region of interest" description="Disordered" evidence="6">
    <location>
        <begin position="387"/>
        <end position="470"/>
    </location>
</feature>
<accession>A0A9K3PRJ9</accession>
<dbReference type="OrthoDB" id="2122982at2759"/>
<keyword evidence="5" id="KW-0449">Lipoprotein</keyword>
<feature type="compositionally biased region" description="Low complexity" evidence="6">
    <location>
        <begin position="8"/>
        <end position="36"/>
    </location>
</feature>
<evidence type="ECO:0000256" key="2">
    <source>
        <dbReference type="ARBA" id="ARBA00022707"/>
    </source>
</evidence>
<organism evidence="8 9">
    <name type="scientific">Nitzschia inconspicua</name>
    <dbReference type="NCBI Taxonomy" id="303405"/>
    <lineage>
        <taxon>Eukaryota</taxon>
        <taxon>Sar</taxon>
        <taxon>Stramenopiles</taxon>
        <taxon>Ochrophyta</taxon>
        <taxon>Bacillariophyta</taxon>
        <taxon>Bacillariophyceae</taxon>
        <taxon>Bacillariophycidae</taxon>
        <taxon>Bacillariales</taxon>
        <taxon>Bacillariaceae</taxon>
        <taxon>Nitzschia</taxon>
    </lineage>
</organism>
<feature type="compositionally biased region" description="Polar residues" evidence="6">
    <location>
        <begin position="427"/>
        <end position="446"/>
    </location>
</feature>
<gene>
    <name evidence="8" type="ORF">IV203_001384</name>
</gene>
<feature type="compositionally biased region" description="Pro residues" evidence="6">
    <location>
        <begin position="1183"/>
        <end position="1195"/>
    </location>
</feature>
<dbReference type="Proteomes" id="UP000693970">
    <property type="component" value="Unassembled WGS sequence"/>
</dbReference>
<feature type="compositionally biased region" description="Basic and acidic residues" evidence="6">
    <location>
        <begin position="65"/>
        <end position="83"/>
    </location>
</feature>
<dbReference type="InterPro" id="IPR002048">
    <property type="entry name" value="EF_hand_dom"/>
</dbReference>
<comment type="similarity">
    <text evidence="1">Belongs to the recoverin family.</text>
</comment>
<feature type="compositionally biased region" description="Low complexity" evidence="6">
    <location>
        <begin position="393"/>
        <end position="416"/>
    </location>
</feature>
<evidence type="ECO:0000256" key="4">
    <source>
        <dbReference type="ARBA" id="ARBA00022737"/>
    </source>
</evidence>
<feature type="region of interest" description="Disordered" evidence="6">
    <location>
        <begin position="263"/>
        <end position="307"/>
    </location>
</feature>
<keyword evidence="9" id="KW-1185">Reference proteome</keyword>
<feature type="region of interest" description="Disordered" evidence="6">
    <location>
        <begin position="63"/>
        <end position="152"/>
    </location>
</feature>
<reference evidence="8" key="1">
    <citation type="journal article" date="2021" name="Sci. Rep.">
        <title>Diploid genomic architecture of Nitzschia inconspicua, an elite biomass production diatom.</title>
        <authorList>
            <person name="Oliver A."/>
            <person name="Podell S."/>
            <person name="Pinowska A."/>
            <person name="Traller J.C."/>
            <person name="Smith S.R."/>
            <person name="McClure R."/>
            <person name="Beliaev A."/>
            <person name="Bohutskyi P."/>
            <person name="Hill E.A."/>
            <person name="Rabines A."/>
            <person name="Zheng H."/>
            <person name="Allen L.Z."/>
            <person name="Kuo A."/>
            <person name="Grigoriev I.V."/>
            <person name="Allen A.E."/>
            <person name="Hazlebeck D."/>
            <person name="Allen E.E."/>
        </authorList>
    </citation>
    <scope>NUCLEOTIDE SEQUENCE</scope>
    <source>
        <strain evidence="8">Hildebrandi</strain>
    </source>
</reference>
<dbReference type="GO" id="GO:0005509">
    <property type="term" value="F:calcium ion binding"/>
    <property type="evidence" value="ECO:0007669"/>
    <property type="project" value="InterPro"/>
</dbReference>
<evidence type="ECO:0000313" key="9">
    <source>
        <dbReference type="Proteomes" id="UP000693970"/>
    </source>
</evidence>
<sequence length="1462" mass="162634">MAAVATLSSGATSNNSSSNGPNPTTTGTTGPTNENPVPSITLSITQEDVKRVLEASEALTRVLKTMKEKEQQKEPQSSSKDETDSPLQPVIETKSEDEDNSSPSSEDTKGSRSNTQEQDDDDTSGEPPLRTVSCDDEIKDGDGTSNTTTHSKRPLHSLVYEAARQCDNTMLKSFLERMKNSGSSSSEIRAGVMVFSDIDLTSKIQHIFDVLGGDCTTPSNDQSDVIQQSLSREGALSLFRAVIVAISSCIHKNACLQIEIDKDTEPPASKRRKPNTPDDTKDANTQNNQAPPSGADSIPSLQSPSASFDSSCVHDDFIASQVRKEFQEIAMFARDRLVRYAQKKTGNKNLDTVVITFSLFQDWRRAEGARIAPWLDLLDLAKWKTPHRSTDRSTSQQQQQPLKPKTQLVQSQQPPHQQEEEEQQVHKSPSLTLTQIKTEPADSSTKTPKERVSPSQQCSTFKENEAPATANSAVKLHQETPSTSQSQATGNQTPLYLSENTSRTILSFDFSASLPGSKKERGFVITITEENLRTFRNLVRSTGLMTRSCQEIASIIWEASKKRSYQSNDIKVIPIERFHTCLHQLLGSGASRRLSKMERDIFSSCFVDFFACFTTGMDPLDASEALASELVVGFSFLCSGNKSTKLVSGFDMLEYERGRGLTNEQLVHFLRSYLTMLAGISFLTSSADGIMKPKLNANTRKIMCQAVENGARWTVSHFLKPLGIKEDDTRARHTFDSFASWYSSGGYNVAPWLELLDLNKLLSLVPEEEIMMKSPKMTHDALPSFPEPKTSSPEFEVSPHPLPRRTPSRQRASCPLPLPVQPTMGDGTPINPFLTTPTSHILFTFPLANQCSLVVLREDATYVRSVVEKLGLISLTPEDLWSKMLSIASNRPVLVDNGHKKALKNSHVAKNMVINKEGFMETMQQAVGGHDKQSKKRTASGLCKTGSNFRDILVNFFQSFDLLQCDRVALNELMGGLTLLCDGKKSTKLSFAFSVFDRRAKKKGKKVPSTNSLDGEELFLFLRSFLIVMFSCCRQSWDLTDDMVNRYIADTANMVAEDVIRYQWRTRKKERVDFDEFGQWYNEGGFELAPWLELLDLKKWVLIDSFEDFEKQRPPPLSPGIGLMMTDADCPPPPPDAEVDPSFFDDDAGGIMPMDSMDEMDLLLMPQSSHDKDDIFSKAFPFSPKPSPKPQPPQPKSNAIKFHILTRDNHDGYVVSVSQKRIRRLRHLLVESGLNVIDGEQACREILGMAQRDGKSRSGSTFYSLTKQDFDAAVVRVITSTTMSVQTQTTLTTILREIFNAFDVGGTGKADAFDVACGFAVLCRGKKSDKLEYAFEILDRDKQGFLSREDTIRYLRSFLVVLLTIVTTTAVESDHSDDCMTTMSGEKCDMSMASISRAIELGCRWASDQAMKSSNSDDALSFDDFAAWYTRIGYGNIPWLELLDLSKWILNVTPGEATHHTG</sequence>
<dbReference type="PROSITE" id="PS50222">
    <property type="entry name" value="EF_HAND_2"/>
    <property type="match status" value="1"/>
</dbReference>
<name>A0A9K3PRJ9_9STRA</name>
<proteinExistence type="inferred from homology"/>
<evidence type="ECO:0000256" key="1">
    <source>
        <dbReference type="ARBA" id="ARBA00006049"/>
    </source>
</evidence>
<reference evidence="8" key="2">
    <citation type="submission" date="2021-04" db="EMBL/GenBank/DDBJ databases">
        <authorList>
            <person name="Podell S."/>
        </authorList>
    </citation>
    <scope>NUCLEOTIDE SEQUENCE</scope>
    <source>
        <strain evidence="8">Hildebrandi</strain>
    </source>
</reference>
<keyword evidence="2" id="KW-0519">Myristate</keyword>
<evidence type="ECO:0000259" key="7">
    <source>
        <dbReference type="PROSITE" id="PS50222"/>
    </source>
</evidence>
<keyword evidence="3" id="KW-0479">Metal-binding</keyword>
<feature type="region of interest" description="Disordered" evidence="6">
    <location>
        <begin position="778"/>
        <end position="813"/>
    </location>
</feature>
<keyword evidence="4" id="KW-0677">Repeat</keyword>
<dbReference type="EMBL" id="JAGRRH010000015">
    <property type="protein sequence ID" value="KAG7356698.1"/>
    <property type="molecule type" value="Genomic_DNA"/>
</dbReference>
<feature type="region of interest" description="Disordered" evidence="6">
    <location>
        <begin position="1175"/>
        <end position="1197"/>
    </location>
</feature>
<feature type="region of interest" description="Disordered" evidence="6">
    <location>
        <begin position="1"/>
        <end position="48"/>
    </location>
</feature>
<dbReference type="PANTHER" id="PTHR23055:SF178">
    <property type="entry name" value="NEUROCALCIN HOMOLOG"/>
    <property type="match status" value="1"/>
</dbReference>
<dbReference type="PANTHER" id="PTHR23055">
    <property type="entry name" value="CALCIUM BINDING PROTEINS"/>
    <property type="match status" value="1"/>
</dbReference>
<feature type="domain" description="EF-hand" evidence="7">
    <location>
        <begin position="1326"/>
        <end position="1361"/>
    </location>
</feature>
<dbReference type="InterPro" id="IPR028846">
    <property type="entry name" value="Recoverin"/>
</dbReference>
<protein>
    <submittedName>
        <fullName evidence="8">EF hand domain containing protein</fullName>
    </submittedName>
</protein>
<evidence type="ECO:0000256" key="3">
    <source>
        <dbReference type="ARBA" id="ARBA00022723"/>
    </source>
</evidence>
<comment type="caution">
    <text evidence="8">The sequence shown here is derived from an EMBL/GenBank/DDBJ whole genome shotgun (WGS) entry which is preliminary data.</text>
</comment>
<evidence type="ECO:0000256" key="5">
    <source>
        <dbReference type="ARBA" id="ARBA00023288"/>
    </source>
</evidence>
<evidence type="ECO:0000313" key="8">
    <source>
        <dbReference type="EMBL" id="KAG7356698.1"/>
    </source>
</evidence>
<evidence type="ECO:0000256" key="6">
    <source>
        <dbReference type="SAM" id="MobiDB-lite"/>
    </source>
</evidence>